<keyword evidence="2" id="KW-0479">Metal-binding</keyword>
<dbReference type="SUPFAM" id="SSF52833">
    <property type="entry name" value="Thioredoxin-like"/>
    <property type="match status" value="1"/>
</dbReference>
<dbReference type="InterPro" id="IPR036249">
    <property type="entry name" value="Thioredoxin-like_sf"/>
</dbReference>
<feature type="disulfide bond" description="Redox-active" evidence="3">
    <location>
        <begin position="137"/>
        <end position="141"/>
    </location>
</feature>
<evidence type="ECO:0000313" key="5">
    <source>
        <dbReference type="EMBL" id="RZF35120.1"/>
    </source>
</evidence>
<protein>
    <recommendedName>
        <fullName evidence="7">Thioredoxin domain-containing protein</fullName>
    </recommendedName>
</protein>
<dbReference type="OrthoDB" id="270009at2759"/>
<evidence type="ECO:0000313" key="6">
    <source>
        <dbReference type="Proteomes" id="UP000291343"/>
    </source>
</evidence>
<keyword evidence="6" id="KW-1185">Reference proteome</keyword>
<dbReference type="InterPro" id="IPR003782">
    <property type="entry name" value="SCO1/SenC"/>
</dbReference>
<comment type="caution">
    <text evidence="5">The sequence shown here is derived from an EMBL/GenBank/DDBJ whole genome shotgun (WGS) entry which is preliminary data.</text>
</comment>
<keyword evidence="4" id="KW-0472">Membrane</keyword>
<dbReference type="FunFam" id="3.40.30.10:FF:000013">
    <property type="entry name" value="Blast:Protein SCO1 homolog, mitochondrial"/>
    <property type="match status" value="1"/>
</dbReference>
<accession>A0A482WQ26</accession>
<feature type="binding site" evidence="2">
    <location>
        <position position="141"/>
    </location>
    <ligand>
        <name>Cu cation</name>
        <dbReference type="ChEBI" id="CHEBI:23378"/>
    </ligand>
</feature>
<keyword evidence="2" id="KW-0186">Copper</keyword>
<dbReference type="SMR" id="A0A482WQ26"/>
<gene>
    <name evidence="5" type="ORF">LSTR_LSTR009426</name>
</gene>
<evidence type="ECO:0008006" key="7">
    <source>
        <dbReference type="Google" id="ProtNLM"/>
    </source>
</evidence>
<sequence>MSNSAIYKLSSAVCKSVSLYNCRSLQRPILSSSIAKQFARQYVVQPPQRKKEGMPLEKGPFNWKSFGIAAVLGGALLAYMSYLKKQKDTAILKERKRQLGKAAIGGAFELIDQDGKPVKSTDFLGNWVLIYFGFSHCPDVCPEEMEKMAEIVNILDTKHPEIKPIVPLFITVDPARDSPEVVKKYIAEFSPRIIGLTGTQEQINKLVKLTECISVLDPRILTKITLLIIQSSSTW</sequence>
<dbReference type="GO" id="GO:0005739">
    <property type="term" value="C:mitochondrion"/>
    <property type="evidence" value="ECO:0007669"/>
    <property type="project" value="GOC"/>
</dbReference>
<dbReference type="Gene3D" id="3.40.30.10">
    <property type="entry name" value="Glutaredoxin"/>
    <property type="match status" value="1"/>
</dbReference>
<dbReference type="FunCoup" id="A0A482WQ26">
    <property type="interactions" value="1501"/>
</dbReference>
<evidence type="ECO:0000256" key="3">
    <source>
        <dbReference type="PIRSR" id="PIRSR603782-2"/>
    </source>
</evidence>
<dbReference type="PANTHER" id="PTHR12151:SF5">
    <property type="entry name" value="AT19154P"/>
    <property type="match status" value="1"/>
</dbReference>
<comment type="similarity">
    <text evidence="1">Belongs to the SCO1/2 family.</text>
</comment>
<dbReference type="STRING" id="195883.A0A482WQ26"/>
<feature type="transmembrane region" description="Helical" evidence="4">
    <location>
        <begin position="63"/>
        <end position="83"/>
    </location>
</feature>
<proteinExistence type="inferred from homology"/>
<dbReference type="CDD" id="cd02968">
    <property type="entry name" value="SCO"/>
    <property type="match status" value="1"/>
</dbReference>
<name>A0A482WQ26_LAOST</name>
<dbReference type="AlphaFoldDB" id="A0A482WQ26"/>
<evidence type="ECO:0000256" key="4">
    <source>
        <dbReference type="SAM" id="Phobius"/>
    </source>
</evidence>
<keyword evidence="4" id="KW-1133">Transmembrane helix</keyword>
<organism evidence="5 6">
    <name type="scientific">Laodelphax striatellus</name>
    <name type="common">Small brown planthopper</name>
    <name type="synonym">Delphax striatella</name>
    <dbReference type="NCBI Taxonomy" id="195883"/>
    <lineage>
        <taxon>Eukaryota</taxon>
        <taxon>Metazoa</taxon>
        <taxon>Ecdysozoa</taxon>
        <taxon>Arthropoda</taxon>
        <taxon>Hexapoda</taxon>
        <taxon>Insecta</taxon>
        <taxon>Pterygota</taxon>
        <taxon>Neoptera</taxon>
        <taxon>Paraneoptera</taxon>
        <taxon>Hemiptera</taxon>
        <taxon>Auchenorrhyncha</taxon>
        <taxon>Fulgoroidea</taxon>
        <taxon>Delphacidae</taxon>
        <taxon>Criomorphinae</taxon>
        <taxon>Laodelphax</taxon>
    </lineage>
</organism>
<dbReference type="Proteomes" id="UP000291343">
    <property type="component" value="Unassembled WGS sequence"/>
</dbReference>
<evidence type="ECO:0000256" key="2">
    <source>
        <dbReference type="PIRSR" id="PIRSR603782-1"/>
    </source>
</evidence>
<dbReference type="EMBL" id="QKKF02029610">
    <property type="protein sequence ID" value="RZF35120.1"/>
    <property type="molecule type" value="Genomic_DNA"/>
</dbReference>
<keyword evidence="3" id="KW-1015">Disulfide bond</keyword>
<reference evidence="5 6" key="1">
    <citation type="journal article" date="2017" name="Gigascience">
        <title>Genome sequence of the small brown planthopper, Laodelphax striatellus.</title>
        <authorList>
            <person name="Zhu J."/>
            <person name="Jiang F."/>
            <person name="Wang X."/>
            <person name="Yang P."/>
            <person name="Bao Y."/>
            <person name="Zhao W."/>
            <person name="Wang W."/>
            <person name="Lu H."/>
            <person name="Wang Q."/>
            <person name="Cui N."/>
            <person name="Li J."/>
            <person name="Chen X."/>
            <person name="Luo L."/>
            <person name="Yu J."/>
            <person name="Kang L."/>
            <person name="Cui F."/>
        </authorList>
    </citation>
    <scope>NUCLEOTIDE SEQUENCE [LARGE SCALE GENOMIC DNA]</scope>
    <source>
        <strain evidence="5">Lst14</strain>
    </source>
</reference>
<dbReference type="Pfam" id="PF02630">
    <property type="entry name" value="SCO1-SenC"/>
    <property type="match status" value="1"/>
</dbReference>
<dbReference type="InParanoid" id="A0A482WQ26"/>
<dbReference type="GO" id="GO:0033617">
    <property type="term" value="P:mitochondrial respiratory chain complex IV assembly"/>
    <property type="evidence" value="ECO:0007669"/>
    <property type="project" value="TreeGrafter"/>
</dbReference>
<evidence type="ECO:0000256" key="1">
    <source>
        <dbReference type="ARBA" id="ARBA00010996"/>
    </source>
</evidence>
<dbReference type="GO" id="GO:0046872">
    <property type="term" value="F:metal ion binding"/>
    <property type="evidence" value="ECO:0007669"/>
    <property type="project" value="UniProtKB-KW"/>
</dbReference>
<keyword evidence="4" id="KW-0812">Transmembrane</keyword>
<dbReference type="PANTHER" id="PTHR12151">
    <property type="entry name" value="ELECTRON TRANSPORT PROTIN SCO1/SENC FAMILY MEMBER"/>
    <property type="match status" value="1"/>
</dbReference>
<feature type="binding site" evidence="2">
    <location>
        <position position="137"/>
    </location>
    <ligand>
        <name>Cu cation</name>
        <dbReference type="ChEBI" id="CHEBI:23378"/>
    </ligand>
</feature>